<organism evidence="2 3">
    <name type="scientific">Thalassotalea euphylliae</name>
    <dbReference type="NCBI Taxonomy" id="1655234"/>
    <lineage>
        <taxon>Bacteria</taxon>
        <taxon>Pseudomonadati</taxon>
        <taxon>Pseudomonadota</taxon>
        <taxon>Gammaproteobacteria</taxon>
        <taxon>Alteromonadales</taxon>
        <taxon>Colwelliaceae</taxon>
        <taxon>Thalassotalea</taxon>
    </lineage>
</organism>
<keyword evidence="1" id="KW-0175">Coiled coil</keyword>
<name>A0A3E0U6Y2_9GAMM</name>
<gene>
    <name evidence="2" type="ORF">DXX94_13665</name>
</gene>
<sequence length="169" mass="18166">MNKKEILAKVIAEVEQLLAQASTAAQQAHNAAIDDQSVAETQYDTLAIEAAYLAEGQSRRITQLKEQLHILSKQSSDAKVQITIGALFTLEYDNESTSGSSVNKHFYLLPCAAGTCITLTNQEFLDGQKVYVLTPESPLGKALIGLSVDDDFLVAIGANVQSGFVSAVY</sequence>
<dbReference type="RefSeq" id="WP_116016708.1">
    <property type="nucleotide sequence ID" value="NZ_QUOT01000001.1"/>
</dbReference>
<evidence type="ECO:0000313" key="2">
    <source>
        <dbReference type="EMBL" id="REL31682.1"/>
    </source>
</evidence>
<evidence type="ECO:0000256" key="1">
    <source>
        <dbReference type="SAM" id="Coils"/>
    </source>
</evidence>
<protein>
    <recommendedName>
        <fullName evidence="4">Transcription elongation factor GreAB</fullName>
    </recommendedName>
</protein>
<dbReference type="EMBL" id="QUOT01000001">
    <property type="protein sequence ID" value="REL31682.1"/>
    <property type="molecule type" value="Genomic_DNA"/>
</dbReference>
<dbReference type="Proteomes" id="UP000256899">
    <property type="component" value="Unassembled WGS sequence"/>
</dbReference>
<keyword evidence="3" id="KW-1185">Reference proteome</keyword>
<feature type="coiled-coil region" evidence="1">
    <location>
        <begin position="7"/>
        <end position="74"/>
    </location>
</feature>
<dbReference type="SUPFAM" id="SSF54534">
    <property type="entry name" value="FKBP-like"/>
    <property type="match status" value="1"/>
</dbReference>
<reference evidence="3" key="1">
    <citation type="submission" date="2018-08" db="EMBL/GenBank/DDBJ databases">
        <title>Thalassotalea euphylliae genome.</title>
        <authorList>
            <person name="Summers S."/>
            <person name="Rice S.A."/>
            <person name="Freckelton M.L."/>
            <person name="Nedved B.T."/>
            <person name="Hadfield M.G."/>
        </authorList>
    </citation>
    <scope>NUCLEOTIDE SEQUENCE [LARGE SCALE GENOMIC DNA]</scope>
    <source>
        <strain evidence="3">H3</strain>
    </source>
</reference>
<evidence type="ECO:0000313" key="3">
    <source>
        <dbReference type="Proteomes" id="UP000256899"/>
    </source>
</evidence>
<evidence type="ECO:0008006" key="4">
    <source>
        <dbReference type="Google" id="ProtNLM"/>
    </source>
</evidence>
<dbReference type="AlphaFoldDB" id="A0A3E0U6Y2"/>
<accession>A0A3E0U6Y2</accession>
<comment type="caution">
    <text evidence="2">The sequence shown here is derived from an EMBL/GenBank/DDBJ whole genome shotgun (WGS) entry which is preliminary data.</text>
</comment>
<proteinExistence type="predicted"/>